<evidence type="ECO:0000259" key="1">
    <source>
        <dbReference type="Pfam" id="PF12697"/>
    </source>
</evidence>
<dbReference type="SUPFAM" id="SSF53474">
    <property type="entry name" value="alpha/beta-Hydrolases"/>
    <property type="match status" value="1"/>
</dbReference>
<dbReference type="STRING" id="1045773.SAMN05216555_10796"/>
<dbReference type="PANTHER" id="PTHR43798">
    <property type="entry name" value="MONOACYLGLYCEROL LIPASE"/>
    <property type="match status" value="1"/>
</dbReference>
<dbReference type="InterPro" id="IPR029058">
    <property type="entry name" value="AB_hydrolase_fold"/>
</dbReference>
<name>A0A1G8R544_9MICC</name>
<dbReference type="InterPro" id="IPR000073">
    <property type="entry name" value="AB_hydrolase_1"/>
</dbReference>
<gene>
    <name evidence="2" type="ORF">SAMN05216555_10796</name>
</gene>
<dbReference type="RefSeq" id="WP_074588898.1">
    <property type="nucleotide sequence ID" value="NZ_FNEI01000007.1"/>
</dbReference>
<protein>
    <submittedName>
        <fullName evidence="2">TAP-like protein</fullName>
    </submittedName>
</protein>
<dbReference type="EMBL" id="FNEI01000007">
    <property type="protein sequence ID" value="SDJ12096.1"/>
    <property type="molecule type" value="Genomic_DNA"/>
</dbReference>
<accession>A0A1G8R544</accession>
<proteinExistence type="predicted"/>
<reference evidence="3" key="1">
    <citation type="submission" date="2016-10" db="EMBL/GenBank/DDBJ databases">
        <authorList>
            <person name="Varghese N."/>
            <person name="Submissions S."/>
        </authorList>
    </citation>
    <scope>NUCLEOTIDE SEQUENCE [LARGE SCALE GENOMIC DNA]</scope>
    <source>
        <strain evidence="3">CGMCC 1.10783</strain>
    </source>
</reference>
<feature type="domain" description="AB hydrolase-1" evidence="1">
    <location>
        <begin position="36"/>
        <end position="141"/>
    </location>
</feature>
<dbReference type="Gene3D" id="3.40.50.1820">
    <property type="entry name" value="alpha/beta hydrolase"/>
    <property type="match status" value="1"/>
</dbReference>
<dbReference type="Pfam" id="PF12697">
    <property type="entry name" value="Abhydrolase_6"/>
    <property type="match status" value="1"/>
</dbReference>
<dbReference type="Proteomes" id="UP000182130">
    <property type="component" value="Unassembled WGS sequence"/>
</dbReference>
<dbReference type="AlphaFoldDB" id="A0A1G8R544"/>
<dbReference type="InterPro" id="IPR050266">
    <property type="entry name" value="AB_hydrolase_sf"/>
</dbReference>
<organism evidence="2 3">
    <name type="scientific">Arthrobacter cupressi</name>
    <dbReference type="NCBI Taxonomy" id="1045773"/>
    <lineage>
        <taxon>Bacteria</taxon>
        <taxon>Bacillati</taxon>
        <taxon>Actinomycetota</taxon>
        <taxon>Actinomycetes</taxon>
        <taxon>Micrococcales</taxon>
        <taxon>Micrococcaceae</taxon>
        <taxon>Arthrobacter</taxon>
    </lineage>
</organism>
<keyword evidence="3" id="KW-1185">Reference proteome</keyword>
<sequence length="159" mass="17489">MNGRGHGFGPQDQLPVEEVERRIQRVREDVTAAPSQWLPNYLSGMLTASAPPWLVEQTLSLMSDIRPQANLTMLRAMANADLRGVLPDIDVPTVVLHGELDARSPLEVGRELNARMPASELVVLPGVGHLSNLEAADAFNREVRNFLRRVGQRRGAHGS</sequence>
<dbReference type="OrthoDB" id="2987348at2"/>
<evidence type="ECO:0000313" key="2">
    <source>
        <dbReference type="EMBL" id="SDJ12096.1"/>
    </source>
</evidence>
<evidence type="ECO:0000313" key="3">
    <source>
        <dbReference type="Proteomes" id="UP000182130"/>
    </source>
</evidence>
<dbReference type="GO" id="GO:0003824">
    <property type="term" value="F:catalytic activity"/>
    <property type="evidence" value="ECO:0007669"/>
    <property type="project" value="UniProtKB-ARBA"/>
</dbReference>